<gene>
    <name evidence="1" type="ORF">TetV_436</name>
</gene>
<dbReference type="Proteomes" id="UP000244773">
    <property type="component" value="Segment"/>
</dbReference>
<evidence type="ECO:0000313" key="2">
    <source>
        <dbReference type="Proteomes" id="UP000244773"/>
    </source>
</evidence>
<accession>A0A2P0VNN6</accession>
<reference evidence="1" key="1">
    <citation type="journal article" date="2018" name="Virology">
        <title>A giant virus infecting green algae encodes key fermentation genes.</title>
        <authorList>
            <person name="Schvarcz C.R."/>
            <person name="Steward G.F."/>
        </authorList>
    </citation>
    <scope>NUCLEOTIDE SEQUENCE [LARGE SCALE GENOMIC DNA]</scope>
</reference>
<dbReference type="Gene3D" id="1.20.1280.50">
    <property type="match status" value="1"/>
</dbReference>
<evidence type="ECO:0000313" key="1">
    <source>
        <dbReference type="EMBL" id="AUF82518.1"/>
    </source>
</evidence>
<dbReference type="InterPro" id="IPR036047">
    <property type="entry name" value="F-box-like_dom_sf"/>
</dbReference>
<organism evidence="1">
    <name type="scientific">Tetraselmis virus 1</name>
    <dbReference type="NCBI Taxonomy" id="2060617"/>
    <lineage>
        <taxon>Viruses</taxon>
        <taxon>Varidnaviria</taxon>
        <taxon>Bamfordvirae</taxon>
        <taxon>Nucleocytoviricota</taxon>
        <taxon>Megaviricetes</taxon>
        <taxon>Imitervirales</taxon>
        <taxon>Allomimiviridae</taxon>
        <taxon>Oceanusvirus</taxon>
        <taxon>Oceanusvirus kaneohense</taxon>
    </lineage>
</organism>
<dbReference type="EMBL" id="KY322437">
    <property type="protein sequence ID" value="AUF82518.1"/>
    <property type="molecule type" value="Genomic_DNA"/>
</dbReference>
<proteinExistence type="predicted"/>
<name>A0A2P0VNN6_9VIRU</name>
<dbReference type="SUPFAM" id="SSF81383">
    <property type="entry name" value="F-box domain"/>
    <property type="match status" value="1"/>
</dbReference>
<sequence>MEWRYLPESILSNITRKLCSEDVCAAKMVCKNWFRKTELVIPLKHIGYNSWSILQSLVGHGDHEGRITILGDNMKDWSVCNMDTLITTTKPLYMKAVRVPDTILYCDTKYLVTLELEGNESRSYNMEIRQDYMKKMKLKNIEISNIEAPVLTEAVIDNAIINTGNCPSLKKLKIRNPKRMDLNAYIETVILDIRFPIDITYEYMLEYLEMIGLTKWKNLQWFRLDSQGVIPDTEVFTKRGYKNVERFDFKIFGEPRDWCKYTQDFVWKMKKMICDDGTIIFEDKYV</sequence>
<keyword evidence="2" id="KW-1185">Reference proteome</keyword>
<protein>
    <submittedName>
        <fullName evidence="1">Leucine-rich repeat/F-box domain-containing protein</fullName>
    </submittedName>
</protein>